<evidence type="ECO:0000313" key="7">
    <source>
        <dbReference type="EMBL" id="KAK7482320.1"/>
    </source>
</evidence>
<dbReference type="PROSITE" id="PS50240">
    <property type="entry name" value="TRYPSIN_DOM"/>
    <property type="match status" value="1"/>
</dbReference>
<dbReference type="CDD" id="cd00190">
    <property type="entry name" value="Tryp_SPc"/>
    <property type="match status" value="1"/>
</dbReference>
<keyword evidence="2 5" id="KW-0378">Hydrolase</keyword>
<dbReference type="AlphaFoldDB" id="A0ABD0K5U9"/>
<dbReference type="PANTHER" id="PTHR24252">
    <property type="entry name" value="ACROSIN-RELATED"/>
    <property type="match status" value="1"/>
</dbReference>
<feature type="domain" description="Peptidase S1" evidence="6">
    <location>
        <begin position="34"/>
        <end position="275"/>
    </location>
</feature>
<dbReference type="Gene3D" id="2.40.10.10">
    <property type="entry name" value="Trypsin-like serine proteases"/>
    <property type="match status" value="1"/>
</dbReference>
<dbReference type="SUPFAM" id="SSF50494">
    <property type="entry name" value="Trypsin-like serine proteases"/>
    <property type="match status" value="1"/>
</dbReference>
<dbReference type="InterPro" id="IPR018114">
    <property type="entry name" value="TRYPSIN_HIS"/>
</dbReference>
<dbReference type="Proteomes" id="UP001519460">
    <property type="component" value="Unassembled WGS sequence"/>
</dbReference>
<accession>A0ABD0K5U9</accession>
<gene>
    <name evidence="7" type="ORF">BaRGS_00026448</name>
</gene>
<keyword evidence="4" id="KW-1015">Disulfide bond</keyword>
<keyword evidence="3 5" id="KW-0720">Serine protease</keyword>
<sequence length="283" mass="30906">MTILSHFPPASASCFLFCDAVCGTPAVQPRSPRIVGGHESVEGSLPWTVMITHYDDFGQKYFICGGSIINTMFILTAAHCFYGKDTLDTSMWRVIAGKHSLTHVNIGEQVWTVEKIVVHPNFNHTSGANDIALMKVSQAIVYTDKIQAVCLPSQQEIVTTGQHCIVAGWGVTLETGDAFDTLNQVTVPVVSDDVCAQPSWQRDRFVPHLSFCAGYEEGGRDACAGDSGSPLVCEFLGKWFASGIVSLGDTCALPRKPGIYTNVSYYDHWIRNRLVENGYSVSC</sequence>
<evidence type="ECO:0000256" key="5">
    <source>
        <dbReference type="RuleBase" id="RU363034"/>
    </source>
</evidence>
<dbReference type="InterPro" id="IPR001254">
    <property type="entry name" value="Trypsin_dom"/>
</dbReference>
<dbReference type="FunFam" id="2.40.10.10:FF:000003">
    <property type="entry name" value="Transmembrane serine protease 3"/>
    <property type="match status" value="1"/>
</dbReference>
<protein>
    <recommendedName>
        <fullName evidence="6">Peptidase S1 domain-containing protein</fullName>
    </recommendedName>
</protein>
<reference evidence="7 8" key="1">
    <citation type="journal article" date="2023" name="Sci. Data">
        <title>Genome assembly of the Korean intertidal mud-creeper Batillaria attramentaria.</title>
        <authorList>
            <person name="Patra A.K."/>
            <person name="Ho P.T."/>
            <person name="Jun S."/>
            <person name="Lee S.J."/>
            <person name="Kim Y."/>
            <person name="Won Y.J."/>
        </authorList>
    </citation>
    <scope>NUCLEOTIDE SEQUENCE [LARGE SCALE GENOMIC DNA]</scope>
    <source>
        <strain evidence="7">Wonlab-2016</strain>
    </source>
</reference>
<dbReference type="EMBL" id="JACVVK020000247">
    <property type="protein sequence ID" value="KAK7482320.1"/>
    <property type="molecule type" value="Genomic_DNA"/>
</dbReference>
<dbReference type="InterPro" id="IPR043504">
    <property type="entry name" value="Peptidase_S1_PA_chymotrypsin"/>
</dbReference>
<keyword evidence="8" id="KW-1185">Reference proteome</keyword>
<evidence type="ECO:0000256" key="3">
    <source>
        <dbReference type="ARBA" id="ARBA00022825"/>
    </source>
</evidence>
<dbReference type="InterPro" id="IPR033116">
    <property type="entry name" value="TRYPSIN_SER"/>
</dbReference>
<dbReference type="PRINTS" id="PR00722">
    <property type="entry name" value="CHYMOTRYPSIN"/>
</dbReference>
<organism evidence="7 8">
    <name type="scientific">Batillaria attramentaria</name>
    <dbReference type="NCBI Taxonomy" id="370345"/>
    <lineage>
        <taxon>Eukaryota</taxon>
        <taxon>Metazoa</taxon>
        <taxon>Spiralia</taxon>
        <taxon>Lophotrochozoa</taxon>
        <taxon>Mollusca</taxon>
        <taxon>Gastropoda</taxon>
        <taxon>Caenogastropoda</taxon>
        <taxon>Sorbeoconcha</taxon>
        <taxon>Cerithioidea</taxon>
        <taxon>Batillariidae</taxon>
        <taxon>Batillaria</taxon>
    </lineage>
</organism>
<evidence type="ECO:0000256" key="2">
    <source>
        <dbReference type="ARBA" id="ARBA00022801"/>
    </source>
</evidence>
<keyword evidence="1 5" id="KW-0645">Protease</keyword>
<dbReference type="GO" id="GO:0008236">
    <property type="term" value="F:serine-type peptidase activity"/>
    <property type="evidence" value="ECO:0007669"/>
    <property type="project" value="UniProtKB-KW"/>
</dbReference>
<dbReference type="PROSITE" id="PS00135">
    <property type="entry name" value="TRYPSIN_SER"/>
    <property type="match status" value="1"/>
</dbReference>
<dbReference type="GO" id="GO:0006508">
    <property type="term" value="P:proteolysis"/>
    <property type="evidence" value="ECO:0007669"/>
    <property type="project" value="UniProtKB-KW"/>
</dbReference>
<evidence type="ECO:0000313" key="8">
    <source>
        <dbReference type="Proteomes" id="UP001519460"/>
    </source>
</evidence>
<evidence type="ECO:0000256" key="4">
    <source>
        <dbReference type="ARBA" id="ARBA00023157"/>
    </source>
</evidence>
<dbReference type="InterPro" id="IPR001314">
    <property type="entry name" value="Peptidase_S1A"/>
</dbReference>
<dbReference type="PANTHER" id="PTHR24252:SF7">
    <property type="entry name" value="HYALIN"/>
    <property type="match status" value="1"/>
</dbReference>
<evidence type="ECO:0000259" key="6">
    <source>
        <dbReference type="PROSITE" id="PS50240"/>
    </source>
</evidence>
<dbReference type="SMART" id="SM00020">
    <property type="entry name" value="Tryp_SPc"/>
    <property type="match status" value="1"/>
</dbReference>
<comment type="caution">
    <text evidence="7">The sequence shown here is derived from an EMBL/GenBank/DDBJ whole genome shotgun (WGS) entry which is preliminary data.</text>
</comment>
<name>A0ABD0K5U9_9CAEN</name>
<evidence type="ECO:0000256" key="1">
    <source>
        <dbReference type="ARBA" id="ARBA00022670"/>
    </source>
</evidence>
<dbReference type="InterPro" id="IPR009003">
    <property type="entry name" value="Peptidase_S1_PA"/>
</dbReference>
<dbReference type="Pfam" id="PF00089">
    <property type="entry name" value="Trypsin"/>
    <property type="match status" value="1"/>
</dbReference>
<proteinExistence type="predicted"/>
<dbReference type="PROSITE" id="PS00134">
    <property type="entry name" value="TRYPSIN_HIS"/>
    <property type="match status" value="1"/>
</dbReference>